<comment type="caution">
    <text evidence="1">The sequence shown here is derived from an EMBL/GenBank/DDBJ whole genome shotgun (WGS) entry which is preliminary data.</text>
</comment>
<evidence type="ECO:0000313" key="1">
    <source>
        <dbReference type="EMBL" id="TGO61545.1"/>
    </source>
</evidence>
<dbReference type="Proteomes" id="UP000297452">
    <property type="component" value="Unassembled WGS sequence"/>
</dbReference>
<dbReference type="EMBL" id="PQXJ01000127">
    <property type="protein sequence ID" value="TGO61545.1"/>
    <property type="molecule type" value="Genomic_DNA"/>
</dbReference>
<accession>A0A4Z1IJG6</accession>
<name>A0A4Z1IJG6_9HELO</name>
<dbReference type="AlphaFoldDB" id="A0A4Z1IJG6"/>
<keyword evidence="2" id="KW-1185">Reference proteome</keyword>
<gene>
    <name evidence="1" type="ORF">BOTNAR_0127g00220</name>
</gene>
<proteinExistence type="predicted"/>
<evidence type="ECO:0000313" key="2">
    <source>
        <dbReference type="Proteomes" id="UP000297452"/>
    </source>
</evidence>
<reference evidence="1 2" key="1">
    <citation type="submission" date="2017-12" db="EMBL/GenBank/DDBJ databases">
        <title>Comparative genomics of Botrytis spp.</title>
        <authorList>
            <person name="Valero-Jimenez C.A."/>
            <person name="Tapia P."/>
            <person name="Veloso J."/>
            <person name="Silva-Moreno E."/>
            <person name="Staats M."/>
            <person name="Valdes J.H."/>
            <person name="Van Kan J.A.L."/>
        </authorList>
    </citation>
    <scope>NUCLEOTIDE SEQUENCE [LARGE SCALE GENOMIC DNA]</scope>
    <source>
        <strain evidence="1 2">MUCL2120</strain>
    </source>
</reference>
<sequence>MGTLEKSNLADKTFVGFATRSTVCVRVFRKIPALGVGIVSTGQSLYQSPGFSLSPQKALSLVTLLIYGETTTTAMLAVRFAKL</sequence>
<organism evidence="1 2">
    <name type="scientific">Botryotinia narcissicola</name>
    <dbReference type="NCBI Taxonomy" id="278944"/>
    <lineage>
        <taxon>Eukaryota</taxon>
        <taxon>Fungi</taxon>
        <taxon>Dikarya</taxon>
        <taxon>Ascomycota</taxon>
        <taxon>Pezizomycotina</taxon>
        <taxon>Leotiomycetes</taxon>
        <taxon>Helotiales</taxon>
        <taxon>Sclerotiniaceae</taxon>
        <taxon>Botryotinia</taxon>
    </lineage>
</organism>
<protein>
    <submittedName>
        <fullName evidence="1">Uncharacterized protein</fullName>
    </submittedName>
</protein>